<dbReference type="AlphaFoldDB" id="A0AA45L3J6"/>
<evidence type="ECO:0000256" key="1">
    <source>
        <dbReference type="SAM" id="Phobius"/>
    </source>
</evidence>
<keyword evidence="1" id="KW-1133">Transmembrane helix</keyword>
<evidence type="ECO:0000313" key="3">
    <source>
        <dbReference type="Proteomes" id="UP000677152"/>
    </source>
</evidence>
<organism evidence="2 3">
    <name type="scientific">Actinosynnema pretiosum subsp. pretiosum</name>
    <dbReference type="NCBI Taxonomy" id="103721"/>
    <lineage>
        <taxon>Bacteria</taxon>
        <taxon>Bacillati</taxon>
        <taxon>Actinomycetota</taxon>
        <taxon>Actinomycetes</taxon>
        <taxon>Pseudonocardiales</taxon>
        <taxon>Pseudonocardiaceae</taxon>
        <taxon>Actinosynnema</taxon>
    </lineage>
</organism>
<proteinExistence type="predicted"/>
<feature type="transmembrane region" description="Helical" evidence="1">
    <location>
        <begin position="30"/>
        <end position="47"/>
    </location>
</feature>
<evidence type="ECO:0000313" key="2">
    <source>
        <dbReference type="EMBL" id="QUF02606.1"/>
    </source>
</evidence>
<keyword evidence="1" id="KW-0812">Transmembrane</keyword>
<dbReference type="Proteomes" id="UP000677152">
    <property type="component" value="Chromosome"/>
</dbReference>
<feature type="transmembrane region" description="Helical" evidence="1">
    <location>
        <begin position="7"/>
        <end position="24"/>
    </location>
</feature>
<dbReference type="EMBL" id="CP073249">
    <property type="protein sequence ID" value="QUF02606.1"/>
    <property type="molecule type" value="Genomic_DNA"/>
</dbReference>
<sequence length="203" mass="21641">MDVVVKRVLLVVGVLLVPAGVVGFLVGAPVLLGCALLVLGCAAGFLVKSTLWRGQHAGWVLGLSAGVLLVVSAFSAESAWLTLTGRVERDCLVVGHRVGDRERNPADFYSVRCGDLVTEHVENGLRAPRVGEAGDVVPEFVVDPRGVLRGKLPEEVRPLAVWEVGGAALAHVAVGAWFATRRVLDPVERAVARARERVAREFD</sequence>
<gene>
    <name evidence="2" type="ORF">KCV87_24530</name>
</gene>
<dbReference type="PROSITE" id="PS51257">
    <property type="entry name" value="PROKAR_LIPOPROTEIN"/>
    <property type="match status" value="1"/>
</dbReference>
<reference evidence="2" key="1">
    <citation type="submission" date="2021-04" db="EMBL/GenBank/DDBJ databases">
        <title>Genomic sequence of Actinosynnema pretiosum subsp. pretiosum ATCC 31280 (C-14919).</title>
        <authorList>
            <person name="Bai L."/>
            <person name="Wang X."/>
            <person name="Xiao Y."/>
        </authorList>
    </citation>
    <scope>NUCLEOTIDE SEQUENCE</scope>
    <source>
        <strain evidence="2">ATCC 31280</strain>
    </source>
</reference>
<keyword evidence="1" id="KW-0472">Membrane</keyword>
<name>A0AA45L3J6_9PSEU</name>
<feature type="transmembrane region" description="Helical" evidence="1">
    <location>
        <begin position="59"/>
        <end position="76"/>
    </location>
</feature>
<protein>
    <submittedName>
        <fullName evidence="2">Uncharacterized protein</fullName>
    </submittedName>
</protein>
<accession>A0AA45L3J6</accession>